<dbReference type="AlphaFoldDB" id="A0A4U0WIR3"/>
<organism evidence="3 4">
    <name type="scientific">Friedmanniomyces simplex</name>
    <dbReference type="NCBI Taxonomy" id="329884"/>
    <lineage>
        <taxon>Eukaryota</taxon>
        <taxon>Fungi</taxon>
        <taxon>Dikarya</taxon>
        <taxon>Ascomycota</taxon>
        <taxon>Pezizomycotina</taxon>
        <taxon>Dothideomycetes</taxon>
        <taxon>Dothideomycetidae</taxon>
        <taxon>Mycosphaerellales</taxon>
        <taxon>Teratosphaeriaceae</taxon>
        <taxon>Friedmanniomyces</taxon>
    </lineage>
</organism>
<dbReference type="PANTHER" id="PTHR31809:SF0">
    <property type="entry name" value="BUD13 HOMOLOG"/>
    <property type="match status" value="1"/>
</dbReference>
<dbReference type="InterPro" id="IPR018609">
    <property type="entry name" value="Bud13"/>
</dbReference>
<accession>A0A4U0WIR3</accession>
<keyword evidence="4" id="KW-1185">Reference proteome</keyword>
<proteinExistence type="inferred from homology"/>
<dbReference type="GO" id="GO:0070274">
    <property type="term" value="C:RES complex"/>
    <property type="evidence" value="ECO:0007669"/>
    <property type="project" value="TreeGrafter"/>
</dbReference>
<sequence>MPLADYLASKYLSADQKPSKKRKRKDAAKSEGLTIADDDANDWNKPKGDADEDDDAPTMVGAALTSGLNKPVKKSNWIKIGAPAPADAEQMAADAILADAQAESEKRAQQDEDAPAVVGEDGAEYDGPTMASGAMAGLQTANQVTAALQRREKQERKAMQEAGMDPTGKAQETIYRDASGRIINVAMKRAEMRAKAEEEERKKQEELESRKGDVQRREKEERKTDLAEAKVMGVARYADDKKLNEELKDRERWNDPMVQLLVTKSSSKGTKGKGGGKSYQGAFEPNRYGIRPGWRWDGVDRGNGFERKWFAARNKAKNRQDLEYHWQMDE</sequence>
<dbReference type="Proteomes" id="UP000309340">
    <property type="component" value="Unassembled WGS sequence"/>
</dbReference>
<name>A0A4U0WIR3_9PEZI</name>
<dbReference type="OrthoDB" id="6022at2759"/>
<dbReference type="InterPro" id="IPR051112">
    <property type="entry name" value="CWC26_splicing_factor"/>
</dbReference>
<dbReference type="Pfam" id="PF09736">
    <property type="entry name" value="Bud13"/>
    <property type="match status" value="1"/>
</dbReference>
<evidence type="ECO:0000313" key="3">
    <source>
        <dbReference type="EMBL" id="TKA61465.1"/>
    </source>
</evidence>
<evidence type="ECO:0000256" key="2">
    <source>
        <dbReference type="SAM" id="MobiDB-lite"/>
    </source>
</evidence>
<comment type="similarity">
    <text evidence="1">Belongs to the CWC26 family.</text>
</comment>
<feature type="region of interest" description="Disordered" evidence="2">
    <location>
        <begin position="100"/>
        <end position="132"/>
    </location>
</feature>
<dbReference type="STRING" id="329884.A0A4U0WIR3"/>
<dbReference type="GO" id="GO:0000398">
    <property type="term" value="P:mRNA splicing, via spliceosome"/>
    <property type="evidence" value="ECO:0007669"/>
    <property type="project" value="TreeGrafter"/>
</dbReference>
<dbReference type="EMBL" id="NAJQ01001220">
    <property type="protein sequence ID" value="TKA61465.1"/>
    <property type="molecule type" value="Genomic_DNA"/>
</dbReference>
<evidence type="ECO:0000313" key="4">
    <source>
        <dbReference type="Proteomes" id="UP000309340"/>
    </source>
</evidence>
<dbReference type="GO" id="GO:0005684">
    <property type="term" value="C:U2-type spliceosomal complex"/>
    <property type="evidence" value="ECO:0007669"/>
    <property type="project" value="TreeGrafter"/>
</dbReference>
<feature type="region of interest" description="Disordered" evidence="2">
    <location>
        <begin position="191"/>
        <end position="225"/>
    </location>
</feature>
<gene>
    <name evidence="3" type="ORF">B0A55_10517</name>
</gene>
<protein>
    <recommendedName>
        <fullName evidence="5">Pre-mRNA-splicing factor cwc26</fullName>
    </recommendedName>
</protein>
<dbReference type="GO" id="GO:0003723">
    <property type="term" value="F:RNA binding"/>
    <property type="evidence" value="ECO:0007669"/>
    <property type="project" value="TreeGrafter"/>
</dbReference>
<feature type="region of interest" description="Disordered" evidence="2">
    <location>
        <begin position="14"/>
        <end position="59"/>
    </location>
</feature>
<evidence type="ECO:0008006" key="5">
    <source>
        <dbReference type="Google" id="ProtNLM"/>
    </source>
</evidence>
<feature type="region of interest" description="Disordered" evidence="2">
    <location>
        <begin position="148"/>
        <end position="175"/>
    </location>
</feature>
<dbReference type="PANTHER" id="PTHR31809">
    <property type="entry name" value="BUD13 HOMOLOG"/>
    <property type="match status" value="1"/>
</dbReference>
<evidence type="ECO:0000256" key="1">
    <source>
        <dbReference type="ARBA" id="ARBA00011069"/>
    </source>
</evidence>
<feature type="compositionally biased region" description="Basic and acidic residues" evidence="2">
    <location>
        <begin position="149"/>
        <end position="159"/>
    </location>
</feature>
<feature type="region of interest" description="Disordered" evidence="2">
    <location>
        <begin position="262"/>
        <end position="284"/>
    </location>
</feature>
<comment type="caution">
    <text evidence="3">The sequence shown here is derived from an EMBL/GenBank/DDBJ whole genome shotgun (WGS) entry which is preliminary data.</text>
</comment>
<reference evidence="3 4" key="1">
    <citation type="submission" date="2017-03" db="EMBL/GenBank/DDBJ databases">
        <title>Genomes of endolithic fungi from Antarctica.</title>
        <authorList>
            <person name="Coleine C."/>
            <person name="Masonjones S."/>
            <person name="Stajich J.E."/>
        </authorList>
    </citation>
    <scope>NUCLEOTIDE SEQUENCE [LARGE SCALE GENOMIC DNA]</scope>
    <source>
        <strain evidence="3 4">CCFEE 5184</strain>
    </source>
</reference>